<dbReference type="GO" id="GO:0004252">
    <property type="term" value="F:serine-type endopeptidase activity"/>
    <property type="evidence" value="ECO:0007669"/>
    <property type="project" value="InterPro"/>
</dbReference>
<organism evidence="9 10">
    <name type="scientific">Wansuia hejianensis</name>
    <dbReference type="NCBI Taxonomy" id="2763667"/>
    <lineage>
        <taxon>Bacteria</taxon>
        <taxon>Bacillati</taxon>
        <taxon>Bacillota</taxon>
        <taxon>Clostridia</taxon>
        <taxon>Lachnospirales</taxon>
        <taxon>Lachnospiraceae</taxon>
        <taxon>Wansuia</taxon>
    </lineage>
</organism>
<dbReference type="GO" id="GO:0016020">
    <property type="term" value="C:membrane"/>
    <property type="evidence" value="ECO:0007669"/>
    <property type="project" value="UniProtKB-SubCell"/>
</dbReference>
<dbReference type="InterPro" id="IPR035952">
    <property type="entry name" value="Rhomboid-like_sf"/>
</dbReference>
<feature type="transmembrane region" description="Helical" evidence="7">
    <location>
        <begin position="158"/>
        <end position="190"/>
    </location>
</feature>
<keyword evidence="6 7" id="KW-0472">Membrane</keyword>
<evidence type="ECO:0000256" key="1">
    <source>
        <dbReference type="ARBA" id="ARBA00004141"/>
    </source>
</evidence>
<evidence type="ECO:0000256" key="7">
    <source>
        <dbReference type="SAM" id="Phobius"/>
    </source>
</evidence>
<dbReference type="Proteomes" id="UP000601522">
    <property type="component" value="Unassembled WGS sequence"/>
</dbReference>
<evidence type="ECO:0000259" key="8">
    <source>
        <dbReference type="Pfam" id="PF01694"/>
    </source>
</evidence>
<dbReference type="Pfam" id="PF01694">
    <property type="entry name" value="Rhomboid"/>
    <property type="match status" value="1"/>
</dbReference>
<sequence>MDKIKNLYKNSKITFIFLTIMIVYFIFIALNGGTTNMEALVIYGAFFPPFILKYGQYYRFITSIFIHIGITHIFFNGYALYIFGPQIEMLLGAKKYLLFFILTGIGGNLATFFFDFFSVSAGASGSLFGIFGAFLYLIQHHKNMITPNGRRYILKLLLINLALTVTIPSISASAHIGGLVIGYLLSYIFIK</sequence>
<feature type="transmembrane region" description="Helical" evidence="7">
    <location>
        <begin position="57"/>
        <end position="84"/>
    </location>
</feature>
<keyword evidence="3 7" id="KW-0812">Transmembrane</keyword>
<feature type="transmembrane region" description="Helical" evidence="7">
    <location>
        <begin position="120"/>
        <end position="138"/>
    </location>
</feature>
<evidence type="ECO:0000256" key="5">
    <source>
        <dbReference type="ARBA" id="ARBA00022989"/>
    </source>
</evidence>
<evidence type="ECO:0000313" key="9">
    <source>
        <dbReference type="EMBL" id="MBC8589868.1"/>
    </source>
</evidence>
<dbReference type="GO" id="GO:0006508">
    <property type="term" value="P:proteolysis"/>
    <property type="evidence" value="ECO:0007669"/>
    <property type="project" value="UniProtKB-KW"/>
</dbReference>
<dbReference type="PANTHER" id="PTHR43731:SF14">
    <property type="entry name" value="PRESENILIN-ASSOCIATED RHOMBOID-LIKE PROTEIN, MITOCHONDRIAL"/>
    <property type="match status" value="1"/>
</dbReference>
<keyword evidence="9" id="KW-0645">Protease</keyword>
<evidence type="ECO:0000256" key="3">
    <source>
        <dbReference type="ARBA" id="ARBA00022692"/>
    </source>
</evidence>
<dbReference type="PANTHER" id="PTHR43731">
    <property type="entry name" value="RHOMBOID PROTEASE"/>
    <property type="match status" value="1"/>
</dbReference>
<keyword evidence="10" id="KW-1185">Reference proteome</keyword>
<accession>A0A926EX01</accession>
<dbReference type="InterPro" id="IPR022764">
    <property type="entry name" value="Peptidase_S54_rhomboid_dom"/>
</dbReference>
<comment type="subcellular location">
    <subcellularLocation>
        <location evidence="1">Membrane</location>
        <topology evidence="1">Multi-pass membrane protein</topology>
    </subcellularLocation>
</comment>
<gene>
    <name evidence="9" type="ORF">H8689_01760</name>
</gene>
<keyword evidence="4" id="KW-0378">Hydrolase</keyword>
<feature type="transmembrane region" description="Helical" evidence="7">
    <location>
        <begin position="96"/>
        <end position="114"/>
    </location>
</feature>
<feature type="domain" description="Peptidase S54 rhomboid" evidence="8">
    <location>
        <begin position="55"/>
        <end position="190"/>
    </location>
</feature>
<dbReference type="InterPro" id="IPR050925">
    <property type="entry name" value="Rhomboid_protease_S54"/>
</dbReference>
<comment type="similarity">
    <text evidence="2">Belongs to the peptidase S54 family.</text>
</comment>
<proteinExistence type="inferred from homology"/>
<dbReference type="SUPFAM" id="SSF144091">
    <property type="entry name" value="Rhomboid-like"/>
    <property type="match status" value="1"/>
</dbReference>
<evidence type="ECO:0000256" key="2">
    <source>
        <dbReference type="ARBA" id="ARBA00009045"/>
    </source>
</evidence>
<name>A0A926EX01_9FIRM</name>
<feature type="transmembrane region" description="Helical" evidence="7">
    <location>
        <begin position="12"/>
        <end position="30"/>
    </location>
</feature>
<dbReference type="RefSeq" id="WP_249322680.1">
    <property type="nucleotide sequence ID" value="NZ_JACRTK010000001.1"/>
</dbReference>
<comment type="caution">
    <text evidence="9">The sequence shown here is derived from an EMBL/GenBank/DDBJ whole genome shotgun (WGS) entry which is preliminary data.</text>
</comment>
<keyword evidence="5 7" id="KW-1133">Transmembrane helix</keyword>
<reference evidence="9 10" key="1">
    <citation type="submission" date="2020-08" db="EMBL/GenBank/DDBJ databases">
        <title>Genome public.</title>
        <authorList>
            <person name="Liu C."/>
            <person name="Sun Q."/>
        </authorList>
    </citation>
    <scope>NUCLEOTIDE SEQUENCE [LARGE SCALE GENOMIC DNA]</scope>
    <source>
        <strain evidence="9 10">NSJ-26</strain>
    </source>
</reference>
<dbReference type="AlphaFoldDB" id="A0A926EX01"/>
<evidence type="ECO:0000313" key="10">
    <source>
        <dbReference type="Proteomes" id="UP000601522"/>
    </source>
</evidence>
<dbReference type="Gene3D" id="1.20.1540.10">
    <property type="entry name" value="Rhomboid-like"/>
    <property type="match status" value="1"/>
</dbReference>
<dbReference type="EMBL" id="JACRTK010000001">
    <property type="protein sequence ID" value="MBC8589868.1"/>
    <property type="molecule type" value="Genomic_DNA"/>
</dbReference>
<protein>
    <submittedName>
        <fullName evidence="9">Rhomboid family intramembrane serine protease</fullName>
    </submittedName>
</protein>
<evidence type="ECO:0000256" key="4">
    <source>
        <dbReference type="ARBA" id="ARBA00022801"/>
    </source>
</evidence>
<evidence type="ECO:0000256" key="6">
    <source>
        <dbReference type="ARBA" id="ARBA00023136"/>
    </source>
</evidence>